<protein>
    <submittedName>
        <fullName evidence="1">Uncharacterized protein</fullName>
    </submittedName>
</protein>
<accession>U5D297</accession>
<evidence type="ECO:0000313" key="2">
    <source>
        <dbReference type="Proteomes" id="UP000017836"/>
    </source>
</evidence>
<dbReference type="Proteomes" id="UP000017836">
    <property type="component" value="Unassembled WGS sequence"/>
</dbReference>
<reference evidence="2" key="1">
    <citation type="journal article" date="2013" name="Science">
        <title>The Amborella genome and the evolution of flowering plants.</title>
        <authorList>
            <consortium name="Amborella Genome Project"/>
        </authorList>
    </citation>
    <scope>NUCLEOTIDE SEQUENCE [LARGE SCALE GENOMIC DNA]</scope>
</reference>
<keyword evidence="2" id="KW-1185">Reference proteome</keyword>
<dbReference type="Gramene" id="ERN16375">
    <property type="protein sequence ID" value="ERN16375"/>
    <property type="gene ID" value="AMTR_s00052p00080620"/>
</dbReference>
<sequence length="100" mass="11863">MGSSNQDPRFLYFDFFKENHDPRETNLFLEKDLKVGMNEFLYFRMTEFSCASHFLYREDEDAITFSYVELPCILQRFLFPPSSSEAVQAGVNRWKQGRNA</sequence>
<dbReference type="HOGENOM" id="CLU_2309847_0_0_1"/>
<organism evidence="1 2">
    <name type="scientific">Amborella trichopoda</name>
    <dbReference type="NCBI Taxonomy" id="13333"/>
    <lineage>
        <taxon>Eukaryota</taxon>
        <taxon>Viridiplantae</taxon>
        <taxon>Streptophyta</taxon>
        <taxon>Embryophyta</taxon>
        <taxon>Tracheophyta</taxon>
        <taxon>Spermatophyta</taxon>
        <taxon>Magnoliopsida</taxon>
        <taxon>Amborellales</taxon>
        <taxon>Amborellaceae</taxon>
        <taxon>Amborella</taxon>
    </lineage>
</organism>
<dbReference type="AlphaFoldDB" id="U5D297"/>
<gene>
    <name evidence="1" type="ORF">AMTR_s00052p00080620</name>
</gene>
<dbReference type="EMBL" id="KI392446">
    <property type="protein sequence ID" value="ERN16375.1"/>
    <property type="molecule type" value="Genomic_DNA"/>
</dbReference>
<name>U5D297_AMBTC</name>
<proteinExistence type="predicted"/>
<evidence type="ECO:0000313" key="1">
    <source>
        <dbReference type="EMBL" id="ERN16375.1"/>
    </source>
</evidence>